<sequence length="569" mass="65465">MFGNYAPLVDYEKYVISRADKVQQYLNPPSSSHFVDCPTPEWAAEQLLLTFEKFQSHITKTKLTDEIVSKWRSIKHEYKMPKNGDIVLCRINSVDYYDNSNKPVLNLSPSYSQQKFGLWLHPSLLQFIDANKFPTIFSPSRQIRFVASQILNDYFMLPVRCVVLELNSGSINDLKFVKENSQPNILHSLNYSNIDHSKSGQSTTLTKSPISLFVQVVDKTESSFLVQDDSINDPIEFILQNQEKNYLKLINESDFILIWRPVILNNPLSILCSHETVIFRAPQLDDYEYHHERSICGVIDSIVHFTLGIEWNGCQIELITKNNNRKIIVFTKQTQYNSKKVLSTLQIGHFAYFFHLIRNSQDYDSFLFKNESTLFNLNILTSFLESGIIRPIPIFTLINNFTSGVVRATILNIEISESLIHIDCNCAVDKHSFCQRCLSNVNGRCLNIMLIKVTLDDGNLHCLNTLTAFGYSSSFNLLGFDIDDWNHLKPNEKNEILRKIVGKELVFFLSKCNPLDFNMGASDEVWRVDAFSEGQEETKRTVKYLMNNLLSDTNKYQIGCCGESKYQNS</sequence>
<dbReference type="AlphaFoldDB" id="A0A1J4JE17"/>
<name>A0A1J4JE17_9EUKA</name>
<dbReference type="VEuPathDB" id="TrichDB:TRFO_09928"/>
<comment type="caution">
    <text evidence="1">The sequence shown here is derived from an EMBL/GenBank/DDBJ whole genome shotgun (WGS) entry which is preliminary data.</text>
</comment>
<proteinExistence type="predicted"/>
<dbReference type="EMBL" id="MLAK01001171">
    <property type="protein sequence ID" value="OHS96535.1"/>
    <property type="molecule type" value="Genomic_DNA"/>
</dbReference>
<dbReference type="OrthoDB" id="10512933at2759"/>
<gene>
    <name evidence="1" type="ORF">TRFO_09928</name>
</gene>
<protein>
    <submittedName>
        <fullName evidence="1">Uncharacterized protein</fullName>
    </submittedName>
</protein>
<dbReference type="PANTHER" id="PTHR36033:SF1">
    <property type="entry name" value="NUCLEIC ACID-BINDING PROTEINS SUPERFAMILY"/>
    <property type="match status" value="1"/>
</dbReference>
<dbReference type="RefSeq" id="XP_068349672.1">
    <property type="nucleotide sequence ID" value="XM_068495151.1"/>
</dbReference>
<dbReference type="Proteomes" id="UP000179807">
    <property type="component" value="Unassembled WGS sequence"/>
</dbReference>
<accession>A0A1J4JE17</accession>
<evidence type="ECO:0000313" key="1">
    <source>
        <dbReference type="EMBL" id="OHS96535.1"/>
    </source>
</evidence>
<dbReference type="PANTHER" id="PTHR36033">
    <property type="entry name" value="NUCLEIC ACID-BINDING PROTEINS SUPERFAMILY"/>
    <property type="match status" value="1"/>
</dbReference>
<reference evidence="1" key="1">
    <citation type="submission" date="2016-10" db="EMBL/GenBank/DDBJ databases">
        <authorList>
            <person name="Benchimol M."/>
            <person name="Almeida L.G."/>
            <person name="Vasconcelos A.T."/>
            <person name="Perreira-Neves A."/>
            <person name="Rosa I.A."/>
            <person name="Tasca T."/>
            <person name="Bogo M.R."/>
            <person name="de Souza W."/>
        </authorList>
    </citation>
    <scope>NUCLEOTIDE SEQUENCE [LARGE SCALE GENOMIC DNA]</scope>
    <source>
        <strain evidence="1">K</strain>
    </source>
</reference>
<evidence type="ECO:0000313" key="2">
    <source>
        <dbReference type="Proteomes" id="UP000179807"/>
    </source>
</evidence>
<organism evidence="1 2">
    <name type="scientific">Tritrichomonas foetus</name>
    <dbReference type="NCBI Taxonomy" id="1144522"/>
    <lineage>
        <taxon>Eukaryota</taxon>
        <taxon>Metamonada</taxon>
        <taxon>Parabasalia</taxon>
        <taxon>Tritrichomonadida</taxon>
        <taxon>Tritrichomonadidae</taxon>
        <taxon>Tritrichomonas</taxon>
    </lineage>
</organism>
<dbReference type="GeneID" id="94829855"/>
<keyword evidence="2" id="KW-1185">Reference proteome</keyword>